<dbReference type="Pfam" id="PF00067">
    <property type="entry name" value="p450"/>
    <property type="match status" value="1"/>
</dbReference>
<comment type="caution">
    <text evidence="8">The sequence shown here is derived from an EMBL/GenBank/DDBJ whole genome shotgun (WGS) entry which is preliminary data.</text>
</comment>
<keyword evidence="7" id="KW-1133">Transmembrane helix</keyword>
<evidence type="ECO:0000256" key="2">
    <source>
        <dbReference type="ARBA" id="ARBA00022617"/>
    </source>
</evidence>
<keyword evidence="2 5" id="KW-0349">Heme</keyword>
<dbReference type="GO" id="GO:0005506">
    <property type="term" value="F:iron ion binding"/>
    <property type="evidence" value="ECO:0007669"/>
    <property type="project" value="InterPro"/>
</dbReference>
<dbReference type="EMBL" id="MU865941">
    <property type="protein sequence ID" value="KAK4448778.1"/>
    <property type="molecule type" value="Genomic_DNA"/>
</dbReference>
<dbReference type="SUPFAM" id="SSF48264">
    <property type="entry name" value="Cytochrome P450"/>
    <property type="match status" value="1"/>
</dbReference>
<dbReference type="InterPro" id="IPR001128">
    <property type="entry name" value="Cyt_P450"/>
</dbReference>
<dbReference type="PANTHER" id="PTHR24304:SF2">
    <property type="entry name" value="24-HYDROXYCHOLESTEROL 7-ALPHA-HYDROXYLASE"/>
    <property type="match status" value="1"/>
</dbReference>
<organism evidence="8 9">
    <name type="scientific">Podospora aff. communis PSN243</name>
    <dbReference type="NCBI Taxonomy" id="3040156"/>
    <lineage>
        <taxon>Eukaryota</taxon>
        <taxon>Fungi</taxon>
        <taxon>Dikarya</taxon>
        <taxon>Ascomycota</taxon>
        <taxon>Pezizomycotina</taxon>
        <taxon>Sordariomycetes</taxon>
        <taxon>Sordariomycetidae</taxon>
        <taxon>Sordariales</taxon>
        <taxon>Podosporaceae</taxon>
        <taxon>Podospora</taxon>
    </lineage>
</organism>
<dbReference type="PRINTS" id="PR00463">
    <property type="entry name" value="EP450I"/>
</dbReference>
<reference evidence="8" key="1">
    <citation type="journal article" date="2023" name="Mol. Phylogenet. Evol.">
        <title>Genome-scale phylogeny and comparative genomics of the fungal order Sordariales.</title>
        <authorList>
            <person name="Hensen N."/>
            <person name="Bonometti L."/>
            <person name="Westerberg I."/>
            <person name="Brannstrom I.O."/>
            <person name="Guillou S."/>
            <person name="Cros-Aarteil S."/>
            <person name="Calhoun S."/>
            <person name="Haridas S."/>
            <person name="Kuo A."/>
            <person name="Mondo S."/>
            <person name="Pangilinan J."/>
            <person name="Riley R."/>
            <person name="LaButti K."/>
            <person name="Andreopoulos B."/>
            <person name="Lipzen A."/>
            <person name="Chen C."/>
            <person name="Yan M."/>
            <person name="Daum C."/>
            <person name="Ng V."/>
            <person name="Clum A."/>
            <person name="Steindorff A."/>
            <person name="Ohm R.A."/>
            <person name="Martin F."/>
            <person name="Silar P."/>
            <person name="Natvig D.O."/>
            <person name="Lalanne C."/>
            <person name="Gautier V."/>
            <person name="Ament-Velasquez S.L."/>
            <person name="Kruys A."/>
            <person name="Hutchinson M.I."/>
            <person name="Powell A.J."/>
            <person name="Barry K."/>
            <person name="Miller A.N."/>
            <person name="Grigoriev I.V."/>
            <person name="Debuchy R."/>
            <person name="Gladieux P."/>
            <person name="Hiltunen Thoren M."/>
            <person name="Johannesson H."/>
        </authorList>
    </citation>
    <scope>NUCLEOTIDE SEQUENCE</scope>
    <source>
        <strain evidence="8">PSN243</strain>
    </source>
</reference>
<dbReference type="Gene3D" id="1.10.630.10">
    <property type="entry name" value="Cytochrome P450"/>
    <property type="match status" value="1"/>
</dbReference>
<proteinExistence type="inferred from homology"/>
<dbReference type="InterPro" id="IPR036396">
    <property type="entry name" value="Cyt_P450_sf"/>
</dbReference>
<protein>
    <submittedName>
        <fullName evidence="8">Cholesterol 7-alpha-monooxygenase 2</fullName>
    </submittedName>
</protein>
<name>A0AAV9GJS5_9PEZI</name>
<evidence type="ECO:0000256" key="6">
    <source>
        <dbReference type="SAM" id="MobiDB-lite"/>
    </source>
</evidence>
<comment type="cofactor">
    <cofactor evidence="5">
        <name>heme</name>
        <dbReference type="ChEBI" id="CHEBI:30413"/>
    </cofactor>
</comment>
<dbReference type="GO" id="GO:0020037">
    <property type="term" value="F:heme binding"/>
    <property type="evidence" value="ECO:0007669"/>
    <property type="project" value="InterPro"/>
</dbReference>
<reference evidence="8" key="2">
    <citation type="submission" date="2023-05" db="EMBL/GenBank/DDBJ databases">
        <authorList>
            <consortium name="Lawrence Berkeley National Laboratory"/>
            <person name="Steindorff A."/>
            <person name="Hensen N."/>
            <person name="Bonometti L."/>
            <person name="Westerberg I."/>
            <person name="Brannstrom I.O."/>
            <person name="Guillou S."/>
            <person name="Cros-Aarteil S."/>
            <person name="Calhoun S."/>
            <person name="Haridas S."/>
            <person name="Kuo A."/>
            <person name="Mondo S."/>
            <person name="Pangilinan J."/>
            <person name="Riley R."/>
            <person name="Labutti K."/>
            <person name="Andreopoulos B."/>
            <person name="Lipzen A."/>
            <person name="Chen C."/>
            <person name="Yanf M."/>
            <person name="Daum C."/>
            <person name="Ng V."/>
            <person name="Clum A."/>
            <person name="Ohm R."/>
            <person name="Martin F."/>
            <person name="Silar P."/>
            <person name="Natvig D."/>
            <person name="Lalanne C."/>
            <person name="Gautier V."/>
            <person name="Ament-Velasquez S.L."/>
            <person name="Kruys A."/>
            <person name="Hutchinson M.I."/>
            <person name="Powell A.J."/>
            <person name="Barry K."/>
            <person name="Miller A.N."/>
            <person name="Grigoriev I.V."/>
            <person name="Debuchy R."/>
            <person name="Gladieux P."/>
            <person name="Thoren M.H."/>
            <person name="Johannesson H."/>
        </authorList>
    </citation>
    <scope>NUCLEOTIDE SEQUENCE</scope>
    <source>
        <strain evidence="8">PSN243</strain>
    </source>
</reference>
<dbReference type="InterPro" id="IPR002401">
    <property type="entry name" value="Cyt_P450_E_grp-I"/>
</dbReference>
<keyword evidence="3 5" id="KW-0479">Metal-binding</keyword>
<keyword evidence="9" id="KW-1185">Reference proteome</keyword>
<feature type="region of interest" description="Disordered" evidence="6">
    <location>
        <begin position="517"/>
        <end position="541"/>
    </location>
</feature>
<evidence type="ECO:0000313" key="8">
    <source>
        <dbReference type="EMBL" id="KAK4448778.1"/>
    </source>
</evidence>
<dbReference type="InterPro" id="IPR050529">
    <property type="entry name" value="CYP450_sterol_14alpha_dmase"/>
</dbReference>
<accession>A0AAV9GJS5</accession>
<dbReference type="Proteomes" id="UP001321760">
    <property type="component" value="Unassembled WGS sequence"/>
</dbReference>
<feature type="binding site" description="axial binding residue" evidence="5">
    <location>
        <position position="487"/>
    </location>
    <ligand>
        <name>heme</name>
        <dbReference type="ChEBI" id="CHEBI:30413"/>
    </ligand>
    <ligandPart>
        <name>Fe</name>
        <dbReference type="ChEBI" id="CHEBI:18248"/>
    </ligandPart>
</feature>
<keyword evidence="4 5" id="KW-0408">Iron</keyword>
<keyword evidence="7" id="KW-0472">Membrane</keyword>
<evidence type="ECO:0000256" key="3">
    <source>
        <dbReference type="ARBA" id="ARBA00022723"/>
    </source>
</evidence>
<dbReference type="PANTHER" id="PTHR24304">
    <property type="entry name" value="CYTOCHROME P450 FAMILY 7"/>
    <property type="match status" value="1"/>
</dbReference>
<sequence length="553" mass="62462">MSVGSHRQRRRHTLIFLQGTILALISFAALFALTSRRQKGDGVPTLPEKIPYLSSALLYMTDMHSFLSKVATSFRSTNIIAFHLGPQKIYMIAGARNVSKIFRATANVGQEIFILKMQKYLYGSAPADYAKFLHDKSGRAAKPAPGTEGTPESKRYWYGMNNLLHGYLARAHDTNVLAGVYQREFNKVLEEFSTTGWSEVLVYGFLQKYMVEAATTTLLGPRILEVNPDFLRVFWDFDGIATSLVWGLPRWMNRAAWKARDRLHAAAARYLYPAVDEFDWKSADATADWEPVFGSRANREVIRWMKEDGFDPQTIAGAVTVLFIFGVNGNTTPAVAWLLMEIVKDPDLFRRVREEVKTTYTTDPDTGERLIDAQKLIALPLLQSIYIEGLRLHVSLNVTREVIGPLSLEGYELEKGAILQAPTDISHREESVWGAPGHPASEFWAERHIKYVETVDEKDGSVKLEPQFSMAGRQNDFFPYGGGAPICPGRFFAKQEMMLTVAILVSRFDIEFVEWTHPDGSPSDRPAQNDGRWAGAASVPPDRDMKIRWKRLW</sequence>
<evidence type="ECO:0000256" key="5">
    <source>
        <dbReference type="PIRSR" id="PIRSR602401-1"/>
    </source>
</evidence>
<dbReference type="GO" id="GO:0008395">
    <property type="term" value="F:steroid hydroxylase activity"/>
    <property type="evidence" value="ECO:0007669"/>
    <property type="project" value="TreeGrafter"/>
</dbReference>
<evidence type="ECO:0000256" key="4">
    <source>
        <dbReference type="ARBA" id="ARBA00023004"/>
    </source>
</evidence>
<comment type="similarity">
    <text evidence="1">Belongs to the cytochrome P450 family.</text>
</comment>
<keyword evidence="7" id="KW-0812">Transmembrane</keyword>
<dbReference type="CDD" id="cd11040">
    <property type="entry name" value="CYP7_CYP8-like"/>
    <property type="match status" value="1"/>
</dbReference>
<dbReference type="AlphaFoldDB" id="A0AAV9GJS5"/>
<evidence type="ECO:0000313" key="9">
    <source>
        <dbReference type="Proteomes" id="UP001321760"/>
    </source>
</evidence>
<gene>
    <name evidence="8" type="ORF">QBC34DRAFT_485431</name>
</gene>
<evidence type="ECO:0000256" key="7">
    <source>
        <dbReference type="SAM" id="Phobius"/>
    </source>
</evidence>
<feature type="transmembrane region" description="Helical" evidence="7">
    <location>
        <begin position="12"/>
        <end position="33"/>
    </location>
</feature>
<dbReference type="GO" id="GO:0016705">
    <property type="term" value="F:oxidoreductase activity, acting on paired donors, with incorporation or reduction of molecular oxygen"/>
    <property type="evidence" value="ECO:0007669"/>
    <property type="project" value="InterPro"/>
</dbReference>
<evidence type="ECO:0000256" key="1">
    <source>
        <dbReference type="ARBA" id="ARBA00010617"/>
    </source>
</evidence>